<dbReference type="CDD" id="cd04194">
    <property type="entry name" value="GT8_A4GalT_like"/>
    <property type="match status" value="1"/>
</dbReference>
<protein>
    <submittedName>
        <fullName evidence="4">Glycosyl transferase 8 family protein</fullName>
    </submittedName>
</protein>
<dbReference type="InterPro" id="IPR029044">
    <property type="entry name" value="Nucleotide-diphossugar_trans"/>
</dbReference>
<gene>
    <name evidence="4" type="ORF">M097_1108</name>
</gene>
<dbReference type="PATRIC" id="fig|1339350.3.peg.1066"/>
<dbReference type="Gene3D" id="3.90.550.10">
    <property type="entry name" value="Spore Coat Polysaccharide Biosynthesis Protein SpsA, Chain A"/>
    <property type="match status" value="1"/>
</dbReference>
<dbReference type="Proteomes" id="UP000028134">
    <property type="component" value="Unassembled WGS sequence"/>
</dbReference>
<dbReference type="InterPro" id="IPR050748">
    <property type="entry name" value="Glycosyltrans_8_dom-fam"/>
</dbReference>
<accession>A0A078RA86</accession>
<name>A0A078RA86_PHOVU</name>
<dbReference type="InterPro" id="IPR002495">
    <property type="entry name" value="Glyco_trans_8"/>
</dbReference>
<evidence type="ECO:0000256" key="2">
    <source>
        <dbReference type="ARBA" id="ARBA00022679"/>
    </source>
</evidence>
<keyword evidence="1" id="KW-0328">Glycosyltransferase</keyword>
<evidence type="ECO:0000313" key="5">
    <source>
        <dbReference type="Proteomes" id="UP000028134"/>
    </source>
</evidence>
<proteinExistence type="predicted"/>
<sequence>METLTIAYATDENYAKLVWCSLKSLLENNANFFTVKAYIISDNLSNSSKDKLSNLISSYNGKICFIEFDSIAYGLDNACTFQNGKTSYARLFLAQIVKENKILYLDCDTLINHSLCDLWNTDLEGYYIAGVKDIIAPQLKQDIQLLPTDIYINAGILLINIQEWKKNKIESQFIAYIKKMNGKISCHDQGIINHVCKNKIKTISCTYNVMTPFFYLSSLQIKEIFELKDYYNDIEIKEAISHPHILHFTAGWHIRVWYSNSKHPYAYLFKKYYNLSPWKKTPLPLGHLTLKIKVLRNIFKILPFSIYLKILRIKRERAK</sequence>
<comment type="caution">
    <text evidence="4">The sequence shown here is derived from an EMBL/GenBank/DDBJ whole genome shotgun (WGS) entry which is preliminary data.</text>
</comment>
<dbReference type="EMBL" id="JNHI01000005">
    <property type="protein sequence ID" value="KDS32235.1"/>
    <property type="molecule type" value="Genomic_DNA"/>
</dbReference>
<reference evidence="4 5" key="1">
    <citation type="submission" date="2014-04" db="EMBL/GenBank/DDBJ databases">
        <authorList>
            <person name="Sears C."/>
            <person name="Carroll K."/>
            <person name="Sack B.R."/>
            <person name="Qadri F."/>
            <person name="Myers L.L."/>
            <person name="Chung G.-T."/>
            <person name="Escheverria P."/>
            <person name="Fraser C.M."/>
            <person name="Sadzewicz L."/>
            <person name="Shefchek K.A."/>
            <person name="Tallon L."/>
            <person name="Das S.P."/>
            <person name="Daugherty S."/>
            <person name="Mongodin E.F."/>
        </authorList>
    </citation>
    <scope>NUCLEOTIDE SEQUENCE [LARGE SCALE GENOMIC DNA]</scope>
    <source>
        <strain evidence="5">3775 SL(B) 10 (iv)</strain>
    </source>
</reference>
<evidence type="ECO:0000256" key="3">
    <source>
        <dbReference type="ARBA" id="ARBA00022723"/>
    </source>
</evidence>
<evidence type="ECO:0000256" key="1">
    <source>
        <dbReference type="ARBA" id="ARBA00022676"/>
    </source>
</evidence>
<keyword evidence="3" id="KW-0479">Metal-binding</keyword>
<dbReference type="Pfam" id="PF01501">
    <property type="entry name" value="Glyco_transf_8"/>
    <property type="match status" value="1"/>
</dbReference>
<dbReference type="GO" id="GO:0016757">
    <property type="term" value="F:glycosyltransferase activity"/>
    <property type="evidence" value="ECO:0007669"/>
    <property type="project" value="UniProtKB-KW"/>
</dbReference>
<keyword evidence="2 4" id="KW-0808">Transferase</keyword>
<evidence type="ECO:0000313" key="4">
    <source>
        <dbReference type="EMBL" id="KDS32235.1"/>
    </source>
</evidence>
<dbReference type="RefSeq" id="WP_032944904.1">
    <property type="nucleotide sequence ID" value="NZ_JNHI01000005.1"/>
</dbReference>
<dbReference type="GO" id="GO:0046872">
    <property type="term" value="F:metal ion binding"/>
    <property type="evidence" value="ECO:0007669"/>
    <property type="project" value="UniProtKB-KW"/>
</dbReference>
<dbReference type="AlphaFoldDB" id="A0A078RA86"/>
<dbReference type="SUPFAM" id="SSF53448">
    <property type="entry name" value="Nucleotide-diphospho-sugar transferases"/>
    <property type="match status" value="1"/>
</dbReference>
<dbReference type="PANTHER" id="PTHR13778">
    <property type="entry name" value="GLYCOSYLTRANSFERASE 8 DOMAIN-CONTAINING PROTEIN"/>
    <property type="match status" value="1"/>
</dbReference>
<dbReference type="PANTHER" id="PTHR13778:SF47">
    <property type="entry name" value="LIPOPOLYSACCHARIDE 1,3-GALACTOSYLTRANSFERASE"/>
    <property type="match status" value="1"/>
</dbReference>
<organism evidence="4 5">
    <name type="scientific">Phocaeicola vulgatus str. 3775 SL</name>
    <name type="common">B</name>
    <name type="synonym">iv</name>
    <dbReference type="NCBI Taxonomy" id="1339350"/>
    <lineage>
        <taxon>Bacteria</taxon>
        <taxon>Pseudomonadati</taxon>
        <taxon>Bacteroidota</taxon>
        <taxon>Bacteroidia</taxon>
        <taxon>Bacteroidales</taxon>
        <taxon>Bacteroidaceae</taxon>
        <taxon>Phocaeicola</taxon>
    </lineage>
</organism>